<organism evidence="2 3">
    <name type="scientific">Parasedimentitalea marina</name>
    <dbReference type="NCBI Taxonomy" id="2483033"/>
    <lineage>
        <taxon>Bacteria</taxon>
        <taxon>Pseudomonadati</taxon>
        <taxon>Pseudomonadota</taxon>
        <taxon>Alphaproteobacteria</taxon>
        <taxon>Rhodobacterales</taxon>
        <taxon>Paracoccaceae</taxon>
        <taxon>Parasedimentitalea</taxon>
    </lineage>
</organism>
<accession>A0A3T0N274</accession>
<keyword evidence="3" id="KW-1185">Reference proteome</keyword>
<sequence>MNMPWIIAAIVGLLVAAIAIEAYVKRNKRRTLSQSQPQMRNGNRKKVELGQEATDLDLVEQAIKQNQLLEDVGRRFSSRNAK</sequence>
<evidence type="ECO:0000313" key="3">
    <source>
        <dbReference type="Proteomes" id="UP000283063"/>
    </source>
</evidence>
<name>A0A3T0N274_9RHOB</name>
<dbReference type="KEGG" id="sedi:EBB79_09735"/>
<keyword evidence="1" id="KW-0472">Membrane</keyword>
<dbReference type="EMBL" id="CP033219">
    <property type="protein sequence ID" value="AZV78126.1"/>
    <property type="molecule type" value="Genomic_DNA"/>
</dbReference>
<dbReference type="Proteomes" id="UP000283063">
    <property type="component" value="Chromosome"/>
</dbReference>
<keyword evidence="1" id="KW-1133">Transmembrane helix</keyword>
<protein>
    <submittedName>
        <fullName evidence="2">Uncharacterized protein</fullName>
    </submittedName>
</protein>
<gene>
    <name evidence="2" type="ORF">EBB79_09735</name>
</gene>
<keyword evidence="1" id="KW-0812">Transmembrane</keyword>
<proteinExistence type="predicted"/>
<feature type="transmembrane region" description="Helical" evidence="1">
    <location>
        <begin position="6"/>
        <end position="24"/>
    </location>
</feature>
<evidence type="ECO:0000256" key="1">
    <source>
        <dbReference type="SAM" id="Phobius"/>
    </source>
</evidence>
<dbReference type="AlphaFoldDB" id="A0A3T0N274"/>
<reference evidence="2 3" key="1">
    <citation type="submission" date="2018-10" db="EMBL/GenBank/DDBJ databases">
        <title>Parasedimentitalea marina sp. nov., a psychrophilic bacterium isolated from deep seawater of the New Britain Trench.</title>
        <authorList>
            <person name="Cao J."/>
        </authorList>
    </citation>
    <scope>NUCLEOTIDE SEQUENCE [LARGE SCALE GENOMIC DNA]</scope>
    <source>
        <strain evidence="2 3">W43</strain>
    </source>
</reference>
<evidence type="ECO:0000313" key="2">
    <source>
        <dbReference type="EMBL" id="AZV78126.1"/>
    </source>
</evidence>